<accession>A0ABV0A674</accession>
<keyword evidence="2" id="KW-1185">Reference proteome</keyword>
<organism evidence="1 2">
    <name type="scientific">Methylobacterium ajmalii</name>
    <dbReference type="NCBI Taxonomy" id="2738439"/>
    <lineage>
        <taxon>Bacteria</taxon>
        <taxon>Pseudomonadati</taxon>
        <taxon>Pseudomonadota</taxon>
        <taxon>Alphaproteobacteria</taxon>
        <taxon>Hyphomicrobiales</taxon>
        <taxon>Methylobacteriaceae</taxon>
        <taxon>Methylobacterium</taxon>
    </lineage>
</organism>
<gene>
    <name evidence="1" type="ORF">PUR29_34745</name>
</gene>
<dbReference type="Proteomes" id="UP001407347">
    <property type="component" value="Unassembled WGS sequence"/>
</dbReference>
<sequence>MRKTSEQDLAQLELRAAAADKMFSAKTEEFLAHLFTSPPQDRECARINALSAFEAVLDMHETLARIRLRNMGIDPERRHAS</sequence>
<reference evidence="1 2" key="1">
    <citation type="journal article" date="2023" name="PLoS ONE">
        <title>Complete genome assembly of Hawai'i environmental nontuberculous mycobacteria reveals unexpected co-isolation with methylobacteria.</title>
        <authorList>
            <person name="Hendrix J."/>
            <person name="Epperson L.E."/>
            <person name="Tong E.I."/>
            <person name="Chan Y.L."/>
            <person name="Hasan N.A."/>
            <person name="Dawrs S.N."/>
            <person name="Norton G.J."/>
            <person name="Virdi R."/>
            <person name="Crooks J.L."/>
            <person name="Chan E.D."/>
            <person name="Honda J.R."/>
            <person name="Strong M."/>
        </authorList>
    </citation>
    <scope>NUCLEOTIDE SEQUENCE [LARGE SCALE GENOMIC DNA]</scope>
    <source>
        <strain evidence="1 2">NJH_HI04-1</strain>
    </source>
</reference>
<dbReference type="RefSeq" id="WP_346013732.1">
    <property type="nucleotide sequence ID" value="NZ_JAQYXP010000006.1"/>
</dbReference>
<protein>
    <submittedName>
        <fullName evidence="1">Uncharacterized protein</fullName>
    </submittedName>
</protein>
<evidence type="ECO:0000313" key="1">
    <source>
        <dbReference type="EMBL" id="MEN3238601.1"/>
    </source>
</evidence>
<name>A0ABV0A674_9HYPH</name>
<dbReference type="EMBL" id="JAQYXP010000006">
    <property type="protein sequence ID" value="MEN3238601.1"/>
    <property type="molecule type" value="Genomic_DNA"/>
</dbReference>
<evidence type="ECO:0000313" key="2">
    <source>
        <dbReference type="Proteomes" id="UP001407347"/>
    </source>
</evidence>
<proteinExistence type="predicted"/>
<comment type="caution">
    <text evidence="1">The sequence shown here is derived from an EMBL/GenBank/DDBJ whole genome shotgun (WGS) entry which is preliminary data.</text>
</comment>